<protein>
    <recommendedName>
        <fullName evidence="3">Polysaccharide deacetylase</fullName>
    </recommendedName>
</protein>
<dbReference type="RefSeq" id="WP_349244931.1">
    <property type="nucleotide sequence ID" value="NZ_JASCXX010000011.1"/>
</dbReference>
<evidence type="ECO:0000313" key="1">
    <source>
        <dbReference type="EMBL" id="MDI6449524.1"/>
    </source>
</evidence>
<sequence length="389" mass="43023">MIELVITIDYELFGNGSGDVRRDVIEPTNRLLAICDRYGAKLTLMFEVAEYWAFQEAERDGRLDLAYSPSREMERQAQDAVGRGHDVQLHLHPQWIGARYEDGLWHLHSERMRLIDLRDSADPSGSAAVEARLSRGKRTLEAMLQGVDPGYGCFAFRAGGFFVQPAAAVIAGLRNAGLWADSSVVCGHVASEPCPVDFRRAKGLPEFWWTTPDDVAECGGEEEGVLEFPVYSEMKPYVCNFKLSKVVATMRRRTVERRDPHSQVASAPQSVPSVHTVLGKLLSRHAVKFDICKLSARDMCAMFASAARRAAGADGAVHPLVALGHTKDFWNDTAFERFLQGLCADSRYRGQFRWNTLAGVTKQVLGARSRRGADGVEGPAAALPPMVQR</sequence>
<accession>A0AAW6U0R0</accession>
<organism evidence="1 2">
    <name type="scientific">Anaerobaca lacustris</name>
    <dbReference type="NCBI Taxonomy" id="3044600"/>
    <lineage>
        <taxon>Bacteria</taxon>
        <taxon>Pseudomonadati</taxon>
        <taxon>Planctomycetota</taxon>
        <taxon>Phycisphaerae</taxon>
        <taxon>Sedimentisphaerales</taxon>
        <taxon>Anaerobacaceae</taxon>
        <taxon>Anaerobaca</taxon>
    </lineage>
</organism>
<dbReference type="Gene3D" id="3.20.20.370">
    <property type="entry name" value="Glycoside hydrolase/deacetylase"/>
    <property type="match status" value="1"/>
</dbReference>
<evidence type="ECO:0008006" key="3">
    <source>
        <dbReference type="Google" id="ProtNLM"/>
    </source>
</evidence>
<dbReference type="AlphaFoldDB" id="A0AAW6U0R0"/>
<keyword evidence="2" id="KW-1185">Reference proteome</keyword>
<proteinExistence type="predicted"/>
<gene>
    <name evidence="1" type="ORF">QJ522_10765</name>
</gene>
<comment type="caution">
    <text evidence="1">The sequence shown here is derived from an EMBL/GenBank/DDBJ whole genome shotgun (WGS) entry which is preliminary data.</text>
</comment>
<dbReference type="Proteomes" id="UP001431776">
    <property type="component" value="Unassembled WGS sequence"/>
</dbReference>
<evidence type="ECO:0000313" key="2">
    <source>
        <dbReference type="Proteomes" id="UP001431776"/>
    </source>
</evidence>
<dbReference type="EMBL" id="JASCXX010000011">
    <property type="protein sequence ID" value="MDI6449524.1"/>
    <property type="molecule type" value="Genomic_DNA"/>
</dbReference>
<name>A0AAW6U0R0_9BACT</name>
<reference evidence="1" key="1">
    <citation type="submission" date="2023-05" db="EMBL/GenBank/DDBJ databases">
        <title>Anaerotaeda fermentans gen. nov., sp. nov., a novel anaerobic planctomycete of the new family within the order Sedimentisphaerales isolated from Taman Peninsula, Russia.</title>
        <authorList>
            <person name="Khomyakova M.A."/>
            <person name="Merkel A.Y."/>
            <person name="Slobodkin A.I."/>
        </authorList>
    </citation>
    <scope>NUCLEOTIDE SEQUENCE</scope>
    <source>
        <strain evidence="1">M17dextr</strain>
    </source>
</reference>